<reference evidence="1 2" key="1">
    <citation type="journal article" date="2019" name="Commun. Biol.">
        <title>The bagworm genome reveals a unique fibroin gene that provides high tensile strength.</title>
        <authorList>
            <person name="Kono N."/>
            <person name="Nakamura H."/>
            <person name="Ohtoshi R."/>
            <person name="Tomita M."/>
            <person name="Numata K."/>
            <person name="Arakawa K."/>
        </authorList>
    </citation>
    <scope>NUCLEOTIDE SEQUENCE [LARGE SCALE GENOMIC DNA]</scope>
</reference>
<organism evidence="1 2">
    <name type="scientific">Eumeta variegata</name>
    <name type="common">Bagworm moth</name>
    <name type="synonym">Eumeta japonica</name>
    <dbReference type="NCBI Taxonomy" id="151549"/>
    <lineage>
        <taxon>Eukaryota</taxon>
        <taxon>Metazoa</taxon>
        <taxon>Ecdysozoa</taxon>
        <taxon>Arthropoda</taxon>
        <taxon>Hexapoda</taxon>
        <taxon>Insecta</taxon>
        <taxon>Pterygota</taxon>
        <taxon>Neoptera</taxon>
        <taxon>Endopterygota</taxon>
        <taxon>Lepidoptera</taxon>
        <taxon>Glossata</taxon>
        <taxon>Ditrysia</taxon>
        <taxon>Tineoidea</taxon>
        <taxon>Psychidae</taxon>
        <taxon>Oiketicinae</taxon>
        <taxon>Eumeta</taxon>
    </lineage>
</organism>
<dbReference type="Proteomes" id="UP000299102">
    <property type="component" value="Unassembled WGS sequence"/>
</dbReference>
<name>A0A4C1YK79_EUMVA</name>
<evidence type="ECO:0000313" key="1">
    <source>
        <dbReference type="EMBL" id="GBP74807.1"/>
    </source>
</evidence>
<keyword evidence="2" id="KW-1185">Reference proteome</keyword>
<gene>
    <name evidence="1" type="ORF">EVAR_43112_1</name>
</gene>
<sequence length="227" mass="25742">MAFHSDRNRRSGEAIFPSVHFAASAAVCLLRQGSLELFYNEIDNRSVRSRREEVRTKESNPVPSDYKAKLVTIESSPPVVEENRKLFSYVMRTNMPLLLFFFQNIIDFIRNKLTKARDFSEAKLNDVLLSNDDLNKTEPHTDDEIIRQVTQECDGKSEEMSHVEPAPGRLNVSVRGDSYCGVLSTAAKRARRTSSSGREKFASLTSAIVYGTYPVLARIKFIFIINV</sequence>
<proteinExistence type="predicted"/>
<dbReference type="EMBL" id="BGZK01001223">
    <property type="protein sequence ID" value="GBP74807.1"/>
    <property type="molecule type" value="Genomic_DNA"/>
</dbReference>
<dbReference type="AlphaFoldDB" id="A0A4C1YK79"/>
<evidence type="ECO:0000313" key="2">
    <source>
        <dbReference type="Proteomes" id="UP000299102"/>
    </source>
</evidence>
<comment type="caution">
    <text evidence="1">The sequence shown here is derived from an EMBL/GenBank/DDBJ whole genome shotgun (WGS) entry which is preliminary data.</text>
</comment>
<protein>
    <submittedName>
        <fullName evidence="1">Uncharacterized protein</fullName>
    </submittedName>
</protein>
<accession>A0A4C1YK79</accession>